<comment type="catalytic activity">
    <reaction evidence="8">
        <text>acetate + ATP + CoA = acetyl-CoA + AMP + diphosphate</text>
        <dbReference type="Rhea" id="RHEA:23176"/>
        <dbReference type="ChEBI" id="CHEBI:30089"/>
        <dbReference type="ChEBI" id="CHEBI:30616"/>
        <dbReference type="ChEBI" id="CHEBI:33019"/>
        <dbReference type="ChEBI" id="CHEBI:57287"/>
        <dbReference type="ChEBI" id="CHEBI:57288"/>
        <dbReference type="ChEBI" id="CHEBI:456215"/>
        <dbReference type="EC" id="6.2.1.1"/>
    </reaction>
</comment>
<dbReference type="PANTHER" id="PTHR24095">
    <property type="entry name" value="ACETYL-COENZYME A SYNTHETASE"/>
    <property type="match status" value="1"/>
</dbReference>
<keyword evidence="4 8" id="KW-0547">Nucleotide-binding</keyword>
<dbReference type="GO" id="GO:0019427">
    <property type="term" value="P:acetyl-CoA biosynthetic process from acetate"/>
    <property type="evidence" value="ECO:0007669"/>
    <property type="project" value="UniProtKB-UniRule"/>
</dbReference>
<feature type="binding site" evidence="8">
    <location>
        <position position="524"/>
    </location>
    <ligand>
        <name>ATP</name>
        <dbReference type="ChEBI" id="CHEBI:30616"/>
    </ligand>
</feature>
<protein>
    <recommendedName>
        <fullName evidence="8">Acetyl-coenzyme A synthetase</fullName>
        <shortName evidence="8">AcCoA synthetase</shortName>
        <shortName evidence="8">Acs</shortName>
        <ecNumber evidence="8">6.2.1.1</ecNumber>
    </recommendedName>
    <alternativeName>
        <fullName evidence="8">Acetate--CoA ligase</fullName>
    </alternativeName>
    <alternativeName>
        <fullName evidence="8">Acyl-activating enzyme</fullName>
    </alternativeName>
</protein>
<dbReference type="GO" id="GO:0046872">
    <property type="term" value="F:metal ion binding"/>
    <property type="evidence" value="ECO:0007669"/>
    <property type="project" value="UniProtKB-KW"/>
</dbReference>
<dbReference type="InterPro" id="IPR045851">
    <property type="entry name" value="AMP-bd_C_sf"/>
</dbReference>
<feature type="binding site" evidence="8">
    <location>
        <position position="535"/>
    </location>
    <ligand>
        <name>ATP</name>
        <dbReference type="ChEBI" id="CHEBI:30616"/>
    </ligand>
</feature>
<feature type="modified residue" description="N6-acetyllysine" evidence="8">
    <location>
        <position position="618"/>
    </location>
</feature>
<dbReference type="SUPFAM" id="SSF56801">
    <property type="entry name" value="Acetyl-CoA synthetase-like"/>
    <property type="match status" value="1"/>
</dbReference>
<dbReference type="CDD" id="cd05966">
    <property type="entry name" value="ACS"/>
    <property type="match status" value="1"/>
</dbReference>
<dbReference type="HAMAP" id="MF_01123">
    <property type="entry name" value="Ac_CoA_synth"/>
    <property type="match status" value="1"/>
</dbReference>
<dbReference type="InterPro" id="IPR025110">
    <property type="entry name" value="AMP-bd_C"/>
</dbReference>
<feature type="domain" description="Acetyl-coenzyme A synthetase N-terminal" evidence="11">
    <location>
        <begin position="33"/>
        <end position="90"/>
    </location>
</feature>
<dbReference type="GO" id="GO:0005524">
    <property type="term" value="F:ATP binding"/>
    <property type="evidence" value="ECO:0007669"/>
    <property type="project" value="UniProtKB-KW"/>
</dbReference>
<feature type="binding site" evidence="8">
    <location>
        <position position="551"/>
    </location>
    <ligand>
        <name>Mg(2+)</name>
        <dbReference type="ChEBI" id="CHEBI:18420"/>
    </ligand>
</feature>
<feature type="binding site" evidence="8">
    <location>
        <position position="532"/>
    </location>
    <ligand>
        <name>CoA</name>
        <dbReference type="ChEBI" id="CHEBI:57287"/>
    </ligand>
</feature>
<keyword evidence="5 8" id="KW-0067">ATP-binding</keyword>
<feature type="binding site" evidence="8">
    <location>
        <position position="593"/>
    </location>
    <ligand>
        <name>CoA</name>
        <dbReference type="ChEBI" id="CHEBI:57287"/>
    </ligand>
</feature>
<dbReference type="GO" id="GO:0005829">
    <property type="term" value="C:cytosol"/>
    <property type="evidence" value="ECO:0007669"/>
    <property type="project" value="TreeGrafter"/>
</dbReference>
<proteinExistence type="inferred from homology"/>
<comment type="PTM">
    <text evidence="8">Acetylated. Deacetylation by the SIR2-homolog deacetylase activates the enzyme.</text>
</comment>
<accession>A0A1C9W7Q3</accession>
<gene>
    <name evidence="12" type="primary">acs</name>
    <name evidence="8" type="synonym">acsA</name>
    <name evidence="12" type="ORF">AUP74_01735</name>
</gene>
<keyword evidence="6 8" id="KW-0460">Magnesium</keyword>
<feature type="binding site" evidence="8">
    <location>
        <position position="320"/>
    </location>
    <ligand>
        <name>CoA</name>
        <dbReference type="ChEBI" id="CHEBI:57287"/>
    </ligand>
</feature>
<feature type="binding site" evidence="8">
    <location>
        <position position="548"/>
    </location>
    <ligand>
        <name>Mg(2+)</name>
        <dbReference type="ChEBI" id="CHEBI:18420"/>
    </ligand>
</feature>
<feature type="domain" description="AMP-dependent synthetase/ligase" evidence="9">
    <location>
        <begin position="92"/>
        <end position="474"/>
    </location>
</feature>
<dbReference type="Gene3D" id="3.30.300.30">
    <property type="match status" value="1"/>
</dbReference>
<dbReference type="PROSITE" id="PS00455">
    <property type="entry name" value="AMP_BINDING"/>
    <property type="match status" value="1"/>
</dbReference>
<dbReference type="STRING" id="1769779.AUP74_01735"/>
<dbReference type="EC" id="6.2.1.1" evidence="8"/>
<organism evidence="12 13">
    <name type="scientific">Microbulbifer aggregans</name>
    <dbReference type="NCBI Taxonomy" id="1769779"/>
    <lineage>
        <taxon>Bacteria</taxon>
        <taxon>Pseudomonadati</taxon>
        <taxon>Pseudomonadota</taxon>
        <taxon>Gammaproteobacteria</taxon>
        <taxon>Cellvibrionales</taxon>
        <taxon>Microbulbiferaceae</taxon>
        <taxon>Microbulbifer</taxon>
    </lineage>
</organism>
<dbReference type="Gene3D" id="3.40.50.12780">
    <property type="entry name" value="N-terminal domain of ligase-like"/>
    <property type="match status" value="1"/>
</dbReference>
<feature type="domain" description="AMP-binding enzyme C-terminal" evidence="10">
    <location>
        <begin position="540"/>
        <end position="618"/>
    </location>
</feature>
<feature type="binding site" evidence="8">
    <location>
        <position position="509"/>
    </location>
    <ligand>
        <name>ATP</name>
        <dbReference type="ChEBI" id="CHEBI:30616"/>
    </ligand>
</feature>
<dbReference type="NCBIfam" id="TIGR02188">
    <property type="entry name" value="Ac_CoA_lig_AcsA"/>
    <property type="match status" value="1"/>
</dbReference>
<dbReference type="PANTHER" id="PTHR24095:SF243">
    <property type="entry name" value="ACETYL-COENZYME A SYNTHETASE"/>
    <property type="match status" value="1"/>
</dbReference>
<dbReference type="KEGG" id="micc:AUP74_01735"/>
<comment type="cofactor">
    <cofactor evidence="8">
        <name>Mg(2+)</name>
        <dbReference type="ChEBI" id="CHEBI:18420"/>
    </cofactor>
</comment>
<evidence type="ECO:0000256" key="7">
    <source>
        <dbReference type="ARBA" id="ARBA00022990"/>
    </source>
</evidence>
<feature type="binding site" evidence="8">
    <location>
        <begin position="420"/>
        <end position="425"/>
    </location>
    <ligand>
        <name>ATP</name>
        <dbReference type="ChEBI" id="CHEBI:30616"/>
    </ligand>
</feature>
<dbReference type="Pfam" id="PF00501">
    <property type="entry name" value="AMP-binding"/>
    <property type="match status" value="1"/>
</dbReference>
<dbReference type="NCBIfam" id="NF001208">
    <property type="entry name" value="PRK00174.1"/>
    <property type="match status" value="1"/>
</dbReference>
<dbReference type="GO" id="GO:0003987">
    <property type="term" value="F:acetate-CoA ligase activity"/>
    <property type="evidence" value="ECO:0007669"/>
    <property type="project" value="UniProtKB-UniRule"/>
</dbReference>
<dbReference type="InterPro" id="IPR011904">
    <property type="entry name" value="Ac_CoA_lig"/>
</dbReference>
<evidence type="ECO:0000259" key="10">
    <source>
        <dbReference type="Pfam" id="PF13193"/>
    </source>
</evidence>
<keyword evidence="7 8" id="KW-0007">Acetylation</keyword>
<evidence type="ECO:0000256" key="1">
    <source>
        <dbReference type="ARBA" id="ARBA00006432"/>
    </source>
</evidence>
<dbReference type="InterPro" id="IPR020845">
    <property type="entry name" value="AMP-binding_CS"/>
</dbReference>
<dbReference type="FunFam" id="3.30.300.30:FF:000004">
    <property type="entry name" value="Acetyl-coenzyme A synthetase"/>
    <property type="match status" value="1"/>
</dbReference>
<feature type="binding site" evidence="8">
    <location>
        <position position="546"/>
    </location>
    <ligand>
        <name>Mg(2+)</name>
        <dbReference type="ChEBI" id="CHEBI:18420"/>
    </ligand>
</feature>
<feature type="binding site" evidence="8">
    <location>
        <position position="344"/>
    </location>
    <ligand>
        <name>CoA</name>
        <dbReference type="ChEBI" id="CHEBI:57287"/>
    </ligand>
</feature>
<feature type="binding site" evidence="8">
    <location>
        <begin position="396"/>
        <end position="398"/>
    </location>
    <ligand>
        <name>ATP</name>
        <dbReference type="ChEBI" id="CHEBI:30616"/>
    </ligand>
</feature>
<dbReference type="GO" id="GO:0016208">
    <property type="term" value="F:AMP binding"/>
    <property type="evidence" value="ECO:0007669"/>
    <property type="project" value="InterPro"/>
</dbReference>
<evidence type="ECO:0000313" key="13">
    <source>
        <dbReference type="Proteomes" id="UP000095672"/>
    </source>
</evidence>
<evidence type="ECO:0000256" key="4">
    <source>
        <dbReference type="ARBA" id="ARBA00022741"/>
    </source>
</evidence>
<name>A0A1C9W7Q3_9GAMM</name>
<evidence type="ECO:0000313" key="12">
    <source>
        <dbReference type="EMBL" id="AOS97166.1"/>
    </source>
</evidence>
<dbReference type="Pfam" id="PF16177">
    <property type="entry name" value="ACAS_N"/>
    <property type="match status" value="1"/>
</dbReference>
<evidence type="ECO:0000256" key="5">
    <source>
        <dbReference type="ARBA" id="ARBA00022840"/>
    </source>
</evidence>
<dbReference type="PATRIC" id="fig|1769779.3.peg.1736"/>
<comment type="function">
    <text evidence="8">Catalyzes the conversion of acetate into acetyl-CoA (AcCoA), an essential intermediate at the junction of anabolic and catabolic pathways. AcsA undergoes a two-step reaction. In the first half reaction, AcsA combines acetate with ATP to form acetyl-adenylate (AcAMP) intermediate. In the second half reaction, it can then transfer the acetyl group from AcAMP to the sulfhydryl group of CoA, forming the product AcCoA.</text>
</comment>
<evidence type="ECO:0000256" key="3">
    <source>
        <dbReference type="ARBA" id="ARBA00022723"/>
    </source>
</evidence>
<evidence type="ECO:0000256" key="6">
    <source>
        <dbReference type="ARBA" id="ARBA00022842"/>
    </source>
</evidence>
<evidence type="ECO:0000256" key="2">
    <source>
        <dbReference type="ARBA" id="ARBA00022598"/>
    </source>
</evidence>
<dbReference type="FunFam" id="3.40.50.12780:FF:000001">
    <property type="entry name" value="Acetyl-coenzyme A synthetase"/>
    <property type="match status" value="1"/>
</dbReference>
<feature type="binding site" evidence="8">
    <location>
        <begin position="200"/>
        <end position="203"/>
    </location>
    <ligand>
        <name>CoA</name>
        <dbReference type="ChEBI" id="CHEBI:57287"/>
    </ligand>
</feature>
<reference evidence="13" key="1">
    <citation type="submission" date="2016-01" db="EMBL/GenBank/DDBJ databases">
        <title>Complete genome sequence of Microbulbifer sp. CCB-MM1, a halophile isolated from Matang Mangrove Forest, Perak.</title>
        <authorList>
            <person name="Moh T.H."/>
            <person name="Dinesh B."/>
            <person name="Lau N.-S."/>
            <person name="Go F."/>
            <person name="Alexander Chong S.-C."/>
        </authorList>
    </citation>
    <scope>NUCLEOTIDE SEQUENCE [LARGE SCALE GENOMIC DNA]</scope>
    <source>
        <strain evidence="13">CCB-MM1</strain>
    </source>
</reference>
<dbReference type="InterPro" id="IPR042099">
    <property type="entry name" value="ANL_N_sf"/>
</dbReference>
<evidence type="ECO:0000259" key="9">
    <source>
        <dbReference type="Pfam" id="PF00501"/>
    </source>
</evidence>
<dbReference type="RefSeq" id="WP_069948780.1">
    <property type="nucleotide sequence ID" value="NZ_CP014143.1"/>
</dbReference>
<sequence length="661" mass="73199">MEESARSANVKDASVYPVPKHYAEQSLLNEEQYLEMYRRSIEDNEDFWREQGQRLDWIKPFTKVKDTSFEKDDLHIRWYEDGTLNVSANCLDRHLAEHADTTAILWVGDEPGQSREISYRELHREVCQFANGLKSLGVKKGDVVTIYLPMIPQAAVAMLACARIGAMHSVVFAGFSPEALAGRMDDGHSRIVITANAGKRGGRSVVLKENVDRAIELCRETTVEKAVVVNYTDDRVNMVAGRDVDYATLVSEQSEDCPPEEMGAEDPLFILYTSGSTGKPKGVLHTSGGYLTYASLTHEYVFDYRRGERFWCAADIGWVTGHSYIIYGPLANGATTVMYEGVPNYPDVTRVASIIDEHQIDVLYIAPTAIRALMAEGDKPTAGADLSSLRLLGTVGEPINPEAWRWYHDHFGRGQCPIVDTWWQTETGAALLTPLPGATALKPGSATRPFFGIRPALVDNEGHLLEGASEGNLVLLDSWPGQMRTVFGDHQRFIDTYFSTFQGMYFTGDGARRDEDGYYWITGRVDDVLNVSGHRMGTAELESALVAHPAVAEAAVVGYPHDIKGQGIYIYVTLNSDQQPSEAMQRILRDWLRSEIGPIATPDVIQWAPGLPKTRSGKIMRRILRKIAADEVDQLGDISTLADPGVVAELIARHEALAESA</sequence>
<keyword evidence="13" id="KW-1185">Reference proteome</keyword>
<comment type="similarity">
    <text evidence="1 8">Belongs to the ATP-dependent AMP-binding enzyme family.</text>
</comment>
<dbReference type="Proteomes" id="UP000095672">
    <property type="component" value="Chromosome"/>
</dbReference>
<keyword evidence="2 8" id="KW-0436">Ligase</keyword>
<evidence type="ECO:0000259" key="11">
    <source>
        <dbReference type="Pfam" id="PF16177"/>
    </source>
</evidence>
<dbReference type="InterPro" id="IPR000873">
    <property type="entry name" value="AMP-dep_synth/lig_dom"/>
</dbReference>
<dbReference type="Pfam" id="PF13193">
    <property type="entry name" value="AMP-binding_C"/>
    <property type="match status" value="1"/>
</dbReference>
<dbReference type="EMBL" id="CP014143">
    <property type="protein sequence ID" value="AOS97166.1"/>
    <property type="molecule type" value="Genomic_DNA"/>
</dbReference>
<evidence type="ECO:0000256" key="8">
    <source>
        <dbReference type="HAMAP-Rule" id="MF_01123"/>
    </source>
</evidence>
<dbReference type="AlphaFoldDB" id="A0A1C9W7Q3"/>
<keyword evidence="3 8" id="KW-0479">Metal-binding</keyword>
<dbReference type="InterPro" id="IPR032387">
    <property type="entry name" value="ACAS_N"/>
</dbReference>